<dbReference type="Gene3D" id="3.30.70.1060">
    <property type="entry name" value="Dimeric alpha+beta barrel"/>
    <property type="match status" value="1"/>
</dbReference>
<dbReference type="SUPFAM" id="SSF54909">
    <property type="entry name" value="Dimeric alpha+beta barrel"/>
    <property type="match status" value="1"/>
</dbReference>
<protein>
    <submittedName>
        <fullName evidence="3">YciI family protein</fullName>
    </submittedName>
</protein>
<evidence type="ECO:0000313" key="4">
    <source>
        <dbReference type="Proteomes" id="UP001595859"/>
    </source>
</evidence>
<dbReference type="Pfam" id="PF03795">
    <property type="entry name" value="YCII"/>
    <property type="match status" value="1"/>
</dbReference>
<dbReference type="InterPro" id="IPR011008">
    <property type="entry name" value="Dimeric_a/b-barrel"/>
</dbReference>
<dbReference type="InterPro" id="IPR005545">
    <property type="entry name" value="YCII"/>
</dbReference>
<dbReference type="EMBL" id="JBHSIS010000022">
    <property type="protein sequence ID" value="MFC4858220.1"/>
    <property type="molecule type" value="Genomic_DNA"/>
</dbReference>
<gene>
    <name evidence="3" type="ORF">ACFPCV_32385</name>
</gene>
<dbReference type="PANTHER" id="PTHR35174">
    <property type="entry name" value="BLL7171 PROTEIN-RELATED"/>
    <property type="match status" value="1"/>
</dbReference>
<keyword evidence="4" id="KW-1185">Reference proteome</keyword>
<sequence length="136" mass="14348">MILHYASQADYDAMAGKDGATGRAWTADEVAAMGEFMGRWTNELVESGEFVAAHGLAAPVLTRRVAEKDGETVVTDGPYAETAEVVVGLTIVDCVSYDRATEIAAGLAATPAPAHVQARGYVDIRPIMDGMEDITS</sequence>
<comment type="caution">
    <text evidence="3">The sequence shown here is derived from an EMBL/GenBank/DDBJ whole genome shotgun (WGS) entry which is preliminary data.</text>
</comment>
<accession>A0ABV9SCW4</accession>
<organism evidence="3 4">
    <name type="scientific">Actinophytocola glycyrrhizae</name>
    <dbReference type="NCBI Taxonomy" id="2044873"/>
    <lineage>
        <taxon>Bacteria</taxon>
        <taxon>Bacillati</taxon>
        <taxon>Actinomycetota</taxon>
        <taxon>Actinomycetes</taxon>
        <taxon>Pseudonocardiales</taxon>
        <taxon>Pseudonocardiaceae</taxon>
    </lineage>
</organism>
<dbReference type="Proteomes" id="UP001595859">
    <property type="component" value="Unassembled WGS sequence"/>
</dbReference>
<feature type="domain" description="YCII-related" evidence="2">
    <location>
        <begin position="21"/>
        <end position="111"/>
    </location>
</feature>
<proteinExistence type="inferred from homology"/>
<comment type="similarity">
    <text evidence="1">Belongs to the YciI family.</text>
</comment>
<name>A0ABV9SCW4_9PSEU</name>
<evidence type="ECO:0000259" key="2">
    <source>
        <dbReference type="Pfam" id="PF03795"/>
    </source>
</evidence>
<evidence type="ECO:0000313" key="3">
    <source>
        <dbReference type="EMBL" id="MFC4858220.1"/>
    </source>
</evidence>
<dbReference type="PANTHER" id="PTHR35174:SF3">
    <property type="entry name" value="BLL7171 PROTEIN"/>
    <property type="match status" value="1"/>
</dbReference>
<dbReference type="RefSeq" id="WP_378061171.1">
    <property type="nucleotide sequence ID" value="NZ_JBHSIS010000022.1"/>
</dbReference>
<evidence type="ECO:0000256" key="1">
    <source>
        <dbReference type="ARBA" id="ARBA00007689"/>
    </source>
</evidence>
<reference evidence="4" key="1">
    <citation type="journal article" date="2019" name="Int. J. Syst. Evol. Microbiol.">
        <title>The Global Catalogue of Microorganisms (GCM) 10K type strain sequencing project: providing services to taxonomists for standard genome sequencing and annotation.</title>
        <authorList>
            <consortium name="The Broad Institute Genomics Platform"/>
            <consortium name="The Broad Institute Genome Sequencing Center for Infectious Disease"/>
            <person name="Wu L."/>
            <person name="Ma J."/>
        </authorList>
    </citation>
    <scope>NUCLEOTIDE SEQUENCE [LARGE SCALE GENOMIC DNA]</scope>
    <source>
        <strain evidence="4">ZS-22-S1</strain>
    </source>
</reference>